<comment type="caution">
    <text evidence="2">The sequence shown here is derived from an EMBL/GenBank/DDBJ whole genome shotgun (WGS) entry which is preliminary data.</text>
</comment>
<evidence type="ECO:0000313" key="3">
    <source>
        <dbReference type="Proteomes" id="UP001215598"/>
    </source>
</evidence>
<gene>
    <name evidence="2" type="ORF">B0H16DRAFT_1749988</name>
</gene>
<feature type="region of interest" description="Disordered" evidence="1">
    <location>
        <begin position="232"/>
        <end position="261"/>
    </location>
</feature>
<organism evidence="2 3">
    <name type="scientific">Mycena metata</name>
    <dbReference type="NCBI Taxonomy" id="1033252"/>
    <lineage>
        <taxon>Eukaryota</taxon>
        <taxon>Fungi</taxon>
        <taxon>Dikarya</taxon>
        <taxon>Basidiomycota</taxon>
        <taxon>Agaricomycotina</taxon>
        <taxon>Agaricomycetes</taxon>
        <taxon>Agaricomycetidae</taxon>
        <taxon>Agaricales</taxon>
        <taxon>Marasmiineae</taxon>
        <taxon>Mycenaceae</taxon>
        <taxon>Mycena</taxon>
    </lineage>
</organism>
<protein>
    <submittedName>
        <fullName evidence="2">Uncharacterized protein</fullName>
    </submittedName>
</protein>
<keyword evidence="3" id="KW-1185">Reference proteome</keyword>
<reference evidence="2" key="1">
    <citation type="submission" date="2023-03" db="EMBL/GenBank/DDBJ databases">
        <title>Massive genome expansion in bonnet fungi (Mycena s.s.) driven by repeated elements and novel gene families across ecological guilds.</title>
        <authorList>
            <consortium name="Lawrence Berkeley National Laboratory"/>
            <person name="Harder C.B."/>
            <person name="Miyauchi S."/>
            <person name="Viragh M."/>
            <person name="Kuo A."/>
            <person name="Thoen E."/>
            <person name="Andreopoulos B."/>
            <person name="Lu D."/>
            <person name="Skrede I."/>
            <person name="Drula E."/>
            <person name="Henrissat B."/>
            <person name="Morin E."/>
            <person name="Kohler A."/>
            <person name="Barry K."/>
            <person name="LaButti K."/>
            <person name="Morin E."/>
            <person name="Salamov A."/>
            <person name="Lipzen A."/>
            <person name="Mereny Z."/>
            <person name="Hegedus B."/>
            <person name="Baldrian P."/>
            <person name="Stursova M."/>
            <person name="Weitz H."/>
            <person name="Taylor A."/>
            <person name="Grigoriev I.V."/>
            <person name="Nagy L.G."/>
            <person name="Martin F."/>
            <person name="Kauserud H."/>
        </authorList>
    </citation>
    <scope>NUCLEOTIDE SEQUENCE</scope>
    <source>
        <strain evidence="2">CBHHK182m</strain>
    </source>
</reference>
<evidence type="ECO:0000313" key="2">
    <source>
        <dbReference type="EMBL" id="KAJ7697578.1"/>
    </source>
</evidence>
<proteinExistence type="predicted"/>
<accession>A0AAD7GJE7</accession>
<dbReference type="Proteomes" id="UP001215598">
    <property type="component" value="Unassembled WGS sequence"/>
</dbReference>
<name>A0AAD7GJE7_9AGAR</name>
<dbReference type="AlphaFoldDB" id="A0AAD7GJE7"/>
<feature type="compositionally biased region" description="Basic and acidic residues" evidence="1">
    <location>
        <begin position="241"/>
        <end position="258"/>
    </location>
</feature>
<dbReference type="EMBL" id="JARKIB010000607">
    <property type="protein sequence ID" value="KAJ7697578.1"/>
    <property type="molecule type" value="Genomic_DNA"/>
</dbReference>
<sequence>MVWNGKFLDIAWQSQCHLINYPTALEEKGCIISADFKPKAISSRTYKEFMPMLMEVLKSEASATGGGTAHPSQNSVLRIICWDSADLELDLEDQGEVPLVTNDKGEVLFHVSHSAAYNRALVDATKAEQKEEKKRKRSAKPPPHSAAALVRQRLANQALVRQRLTNPVPVRVAVTTRAPVRVTTTTAPAPATAITPATTVGATRVLVRATVNASSRAVATAHNLALQQRIAPQVPQAAKRAHPDAAEADDRGSKRLREQSVGTAANPYKLRFLMKKTKEEYKTKPEGGRWWSSLIFYATDLTVVEHQSEANLCTFMQNPKDDTNWVRLPQGTTPILATEADEGRYERAKESMAL</sequence>
<evidence type="ECO:0000256" key="1">
    <source>
        <dbReference type="SAM" id="MobiDB-lite"/>
    </source>
</evidence>
<feature type="region of interest" description="Disordered" evidence="1">
    <location>
        <begin position="124"/>
        <end position="147"/>
    </location>
</feature>